<sequence length="1514" mass="169772">YYNGGQVEKKGRRATSQMESINSSMSVFDGTTDFRVWKSRLENELMRYHLLGYVMVRGYDGSQSFTYNGEEVPPRTPIIHVDDEQHQSLIKEETSCGRSSTGMQRGRLSQWDVLGESAEAKGILQRYLHPDVEAAILNKNIHDSWQMLCALYDNRSSPGAHDVYEMHRVLHHIRLGDKKAEPVREFITRWEMLVQQYALATGIELTDAFRSVSLIQTFPSAWRPMVASWRGMKPFVPYAELVEKVVATRERMQAQPEAASVSNTSLVKPISKSANSSADVLTAQLAEKAPDKPATVKPVAQSIAHLPEKLVDISARRPVEKKTSKPPSKPVEKPTEQRMAEPARTTNKATDPNNPVLPPIDVTTGPDNTVDLTSGEVLTTSAKSKSPTKTQSHDDNNSKTLMEQTDEAATARSSKSPNTDDDGSRKSDAYNKRHSHDKYDSERGYVKYSSHCRFEKSPRKPRNRYEKKYDSYDRFDNPGPVSCFYCLKVGHHMKRCWYLKSDIENSSTHDLRKKFSCAVTIDRSQYMVHCLEAYIDEVNRERAAYGASTSKSTTHGDYNVSESVGRKYRPQEQEIVPPPPPGQPPAYAFRDQQQQASSATATIGHRKRSLSAIQATEGRMSSRDPRLNRSNSVYRSTDVTEDFSPRKRGRGPSFERQLQAFYRVTRDWDLFTHDTKARATDSREEAEREEGCSKGSGKDGAWFSAAMKKTALWRNNSTMSNSDKGSSTTTTTATTTTKAANTTNSGSNLSNSTHSSNRGSHGSRGSRGSRRSTGSATPEGDDKLPPGWTRKESKSQKGRYYFISPAGKTQWVPPPMKASSSKIKKTYNWMSEVEIGFQEGRLGVSLREVHQMETILYPQFQAEVDDLPKINGKAGPAELHNWSVKPHKRLTIGMRVISIEDTSLAGLTYKEVVGKLKSASRPVRIKFADVQKGTVEENGGRKSDGDKVNNSAGNDPAAASYGHSSAYMQQKQEYTRVLVTGELHTEMWTIENKKMLRSLTRMQHKWSTVSNEFDMLNAKRMELRKENENLKNDKEKYQVMMKNLKLQATYAMENPELVRANELAKRNTELNDDISKMSSGNKRLRKERDALQAQLDDLDKQLAKVEQKDKEEDRVPEEDIFGIEPTAPPKEQLSALKKKRRGLEDELNKEQRKANKVQKEMEQLTKHYASLGNEETGLNSSTSSSSSSHQSQIDDKASLSASGLHAKTSGSSNGSSKPKSEFADLEAKILELRKKQRSVVDTLSKAAQSGDHKLAKECQRRRQKIKEELKEAQDELHRLKTKGKAGTPSSRGDSRKPKPSTEPSSRLPSDSKKSRRSGSISKDNSSPSTPDTSADSASTPGSTRGKMPMLSGFLDKGPTEWADRGIISGMKTMRGARERWCVITADGFLKYYKRRGDSVVRGEINLADKSFEVVCEDLRYGKEFVLCTDEQQSHFFTKSPQELNNWVKTLRAANAYLLNAAAPPLPPPRPRGDTDKQMLIRGDSKQAKEFNLDGLEDSLPEEDEQFYGRATLGF</sequence>
<feature type="compositionally biased region" description="Low complexity" evidence="2">
    <location>
        <begin position="1180"/>
        <end position="1191"/>
    </location>
</feature>
<dbReference type="InterPro" id="IPR001849">
    <property type="entry name" value="PH_domain"/>
</dbReference>
<dbReference type="SMART" id="SM00233">
    <property type="entry name" value="PH"/>
    <property type="match status" value="1"/>
</dbReference>
<feature type="region of interest" description="Disordered" evidence="2">
    <location>
        <begin position="677"/>
        <end position="700"/>
    </location>
</feature>
<dbReference type="Proteomes" id="UP000704712">
    <property type="component" value="Unassembled WGS sequence"/>
</dbReference>
<feature type="region of interest" description="Disordered" evidence="2">
    <location>
        <begin position="935"/>
        <end position="961"/>
    </location>
</feature>
<accession>A0A8S9ULC5</accession>
<evidence type="ECO:0000313" key="6">
    <source>
        <dbReference type="Proteomes" id="UP000704712"/>
    </source>
</evidence>
<feature type="compositionally biased region" description="Low complexity" evidence="2">
    <location>
        <begin position="720"/>
        <end position="760"/>
    </location>
</feature>
<feature type="non-terminal residue" evidence="5">
    <location>
        <position position="1"/>
    </location>
</feature>
<feature type="compositionally biased region" description="Basic and acidic residues" evidence="2">
    <location>
        <begin position="308"/>
        <end position="323"/>
    </location>
</feature>
<name>A0A8S9ULC5_PHYIN</name>
<organism evidence="5 6">
    <name type="scientific">Phytophthora infestans</name>
    <name type="common">Potato late blight agent</name>
    <name type="synonym">Botrytis infestans</name>
    <dbReference type="NCBI Taxonomy" id="4787"/>
    <lineage>
        <taxon>Eukaryota</taxon>
        <taxon>Sar</taxon>
        <taxon>Stramenopiles</taxon>
        <taxon>Oomycota</taxon>
        <taxon>Peronosporomycetes</taxon>
        <taxon>Peronosporales</taxon>
        <taxon>Peronosporaceae</taxon>
        <taxon>Phytophthora</taxon>
    </lineage>
</organism>
<dbReference type="EMBL" id="JAACNO010001540">
    <property type="protein sequence ID" value="KAF4139859.1"/>
    <property type="molecule type" value="Genomic_DNA"/>
</dbReference>
<protein>
    <recommendedName>
        <fullName evidence="7">WW domain-containing protein</fullName>
    </recommendedName>
</protein>
<feature type="compositionally biased region" description="Basic and acidic residues" evidence="2">
    <location>
        <begin position="780"/>
        <end position="795"/>
    </location>
</feature>
<feature type="domain" description="PH" evidence="3">
    <location>
        <begin position="1347"/>
        <end position="1455"/>
    </location>
</feature>
<dbReference type="CDD" id="cd00821">
    <property type="entry name" value="PH"/>
    <property type="match status" value="1"/>
</dbReference>
<feature type="coiled-coil region" evidence="1">
    <location>
        <begin position="1013"/>
        <end position="1047"/>
    </location>
</feature>
<gene>
    <name evidence="5" type="ORF">GN958_ATG10967</name>
</gene>
<feature type="compositionally biased region" description="Low complexity" evidence="2">
    <location>
        <begin position="1317"/>
        <end position="1340"/>
    </location>
</feature>
<evidence type="ECO:0000313" key="5">
    <source>
        <dbReference type="EMBL" id="KAF4139859.1"/>
    </source>
</evidence>
<feature type="compositionally biased region" description="Polar residues" evidence="2">
    <location>
        <begin position="628"/>
        <end position="637"/>
    </location>
</feature>
<evidence type="ECO:0000256" key="1">
    <source>
        <dbReference type="SAM" id="Coils"/>
    </source>
</evidence>
<evidence type="ECO:0000259" key="4">
    <source>
        <dbReference type="PROSITE" id="PS50020"/>
    </source>
</evidence>
<feature type="compositionally biased region" description="Basic and acidic residues" evidence="2">
    <location>
        <begin position="677"/>
        <end position="692"/>
    </location>
</feature>
<dbReference type="PROSITE" id="PS01159">
    <property type="entry name" value="WW_DOMAIN_1"/>
    <property type="match status" value="1"/>
</dbReference>
<feature type="compositionally biased region" description="Basic and acidic residues" evidence="2">
    <location>
        <begin position="330"/>
        <end position="341"/>
    </location>
</feature>
<evidence type="ECO:0008006" key="7">
    <source>
        <dbReference type="Google" id="ProtNLM"/>
    </source>
</evidence>
<proteinExistence type="predicted"/>
<dbReference type="InterPro" id="IPR011993">
    <property type="entry name" value="PH-like_dom_sf"/>
</dbReference>
<feature type="compositionally biased region" description="Polar residues" evidence="2">
    <location>
        <begin position="547"/>
        <end position="562"/>
    </location>
</feature>
<feature type="domain" description="WW" evidence="4">
    <location>
        <begin position="782"/>
        <end position="816"/>
    </location>
</feature>
<feature type="region of interest" description="Disordered" evidence="2">
    <location>
        <begin position="308"/>
        <end position="440"/>
    </location>
</feature>
<feature type="compositionally biased region" description="Low complexity" evidence="2">
    <location>
        <begin position="592"/>
        <end position="602"/>
    </location>
</feature>
<feature type="compositionally biased region" description="Basic and acidic residues" evidence="2">
    <location>
        <begin position="422"/>
        <end position="440"/>
    </location>
</feature>
<dbReference type="Pfam" id="PF00169">
    <property type="entry name" value="PH"/>
    <property type="match status" value="1"/>
</dbReference>
<comment type="caution">
    <text evidence="5">The sequence shown here is derived from an EMBL/GenBank/DDBJ whole genome shotgun (WGS) entry which is preliminary data.</text>
</comment>
<reference evidence="5" key="1">
    <citation type="submission" date="2020-03" db="EMBL/GenBank/DDBJ databases">
        <title>Hybrid Assembly of Korean Phytophthora infestans isolates.</title>
        <authorList>
            <person name="Prokchorchik M."/>
            <person name="Lee Y."/>
            <person name="Seo J."/>
            <person name="Cho J.-H."/>
            <person name="Park Y.-E."/>
            <person name="Jang D.-C."/>
            <person name="Im J.-S."/>
            <person name="Choi J.-G."/>
            <person name="Park H.-J."/>
            <person name="Lee G.-B."/>
            <person name="Lee Y.-G."/>
            <person name="Hong S.-Y."/>
            <person name="Cho K."/>
            <person name="Sohn K.H."/>
        </authorList>
    </citation>
    <scope>NUCLEOTIDE SEQUENCE</scope>
    <source>
        <strain evidence="5">KR_2_A2</strain>
    </source>
</reference>
<feature type="compositionally biased region" description="Polar residues" evidence="2">
    <location>
        <begin position="365"/>
        <end position="378"/>
    </location>
</feature>
<feature type="compositionally biased region" description="Basic and acidic residues" evidence="2">
    <location>
        <begin position="935"/>
        <end position="947"/>
    </location>
</feature>
<feature type="compositionally biased region" description="Low complexity" evidence="2">
    <location>
        <begin position="379"/>
        <end position="390"/>
    </location>
</feature>
<dbReference type="SMART" id="SM00456">
    <property type="entry name" value="WW"/>
    <property type="match status" value="1"/>
</dbReference>
<feature type="compositionally biased region" description="Polar residues" evidence="2">
    <location>
        <begin position="344"/>
        <end position="353"/>
    </location>
</feature>
<dbReference type="InterPro" id="IPR001202">
    <property type="entry name" value="WW_dom"/>
</dbReference>
<feature type="region of interest" description="Disordered" evidence="2">
    <location>
        <begin position="714"/>
        <end position="796"/>
    </location>
</feature>
<dbReference type="PROSITE" id="PS50020">
    <property type="entry name" value="WW_DOMAIN_2"/>
    <property type="match status" value="1"/>
</dbReference>
<keyword evidence="1" id="KW-0175">Coiled coil</keyword>
<evidence type="ECO:0000259" key="3">
    <source>
        <dbReference type="PROSITE" id="PS50003"/>
    </source>
</evidence>
<feature type="region of interest" description="Disordered" evidence="2">
    <location>
        <begin position="1233"/>
        <end position="1356"/>
    </location>
</feature>
<feature type="region of interest" description="Disordered" evidence="2">
    <location>
        <begin position="545"/>
        <end position="654"/>
    </location>
</feature>
<dbReference type="Gene3D" id="2.30.29.30">
    <property type="entry name" value="Pleckstrin-homology domain (PH domain)/Phosphotyrosine-binding domain (PTB)"/>
    <property type="match status" value="1"/>
</dbReference>
<dbReference type="PROSITE" id="PS50003">
    <property type="entry name" value="PH_DOMAIN"/>
    <property type="match status" value="1"/>
</dbReference>
<feature type="compositionally biased region" description="Basic and acidic residues" evidence="2">
    <location>
        <begin position="1250"/>
        <end position="1278"/>
    </location>
</feature>
<dbReference type="SUPFAM" id="SSF50729">
    <property type="entry name" value="PH domain-like"/>
    <property type="match status" value="1"/>
</dbReference>
<dbReference type="CDD" id="cd00201">
    <property type="entry name" value="WW"/>
    <property type="match status" value="1"/>
</dbReference>
<evidence type="ECO:0000256" key="2">
    <source>
        <dbReference type="SAM" id="MobiDB-lite"/>
    </source>
</evidence>
<feature type="region of interest" description="Disordered" evidence="2">
    <location>
        <begin position="1105"/>
        <end position="1221"/>
    </location>
</feature>
<feature type="compositionally biased region" description="Basic and acidic residues" evidence="2">
    <location>
        <begin position="1142"/>
        <end position="1165"/>
    </location>
</feature>